<evidence type="ECO:0000313" key="10">
    <source>
        <dbReference type="EMBL" id="MDE46371.1"/>
    </source>
</evidence>
<dbReference type="EMBL" id="GGYP01001600">
    <property type="protein sequence ID" value="MDE46371.1"/>
    <property type="molecule type" value="Transcribed_RNA"/>
</dbReference>
<dbReference type="PROSITE" id="PS50011">
    <property type="entry name" value="PROTEIN_KINASE_DOM"/>
    <property type="match status" value="1"/>
</dbReference>
<evidence type="ECO:0000256" key="8">
    <source>
        <dbReference type="SAM" id="MobiDB-lite"/>
    </source>
</evidence>
<dbReference type="GO" id="GO:0005524">
    <property type="term" value="F:ATP binding"/>
    <property type="evidence" value="ECO:0007669"/>
    <property type="project" value="UniProtKB-UniRule"/>
</dbReference>
<evidence type="ECO:0000256" key="2">
    <source>
        <dbReference type="ARBA" id="ARBA00022679"/>
    </source>
</evidence>
<evidence type="ECO:0000256" key="1">
    <source>
        <dbReference type="ARBA" id="ARBA00022527"/>
    </source>
</evidence>
<dbReference type="PROSITE" id="PS00107">
    <property type="entry name" value="PROTEIN_KINASE_ATP"/>
    <property type="match status" value="1"/>
</dbReference>
<dbReference type="PROSITE" id="PS00108">
    <property type="entry name" value="PROTEIN_KINASE_ST"/>
    <property type="match status" value="1"/>
</dbReference>
<dbReference type="CDD" id="cd14083">
    <property type="entry name" value="STKc_CaMKI"/>
    <property type="match status" value="1"/>
</dbReference>
<dbReference type="FunFam" id="3.30.200.20:FF:000315">
    <property type="entry name" value="Calcium-dependent protein kinase 3"/>
    <property type="match status" value="1"/>
</dbReference>
<dbReference type="SUPFAM" id="SSF56112">
    <property type="entry name" value="Protein kinase-like (PK-like)"/>
    <property type="match status" value="1"/>
</dbReference>
<keyword evidence="1 7" id="KW-0723">Serine/threonine-protein kinase</keyword>
<proteinExistence type="inferred from homology"/>
<evidence type="ECO:0000256" key="6">
    <source>
        <dbReference type="PROSITE-ProRule" id="PRU10141"/>
    </source>
</evidence>
<dbReference type="Gene3D" id="3.30.200.20">
    <property type="entry name" value="Phosphorylase Kinase, domain 1"/>
    <property type="match status" value="1"/>
</dbReference>
<reference evidence="10" key="1">
    <citation type="submission" date="2018-10" db="EMBL/GenBank/DDBJ databases">
        <title>Transcriptome assembly of Aceria tosichella (Wheat curl mite) Type 2.</title>
        <authorList>
            <person name="Scully E.D."/>
            <person name="Geib S.M."/>
            <person name="Palmer N.A."/>
            <person name="Gupta A.K."/>
            <person name="Sarath G."/>
            <person name="Tatineni S."/>
        </authorList>
    </citation>
    <scope>NUCLEOTIDE SEQUENCE</scope>
    <source>
        <strain evidence="10">LincolnNE</strain>
    </source>
</reference>
<evidence type="ECO:0000256" key="5">
    <source>
        <dbReference type="ARBA" id="ARBA00022840"/>
    </source>
</evidence>
<dbReference type="PANTHER" id="PTHR24347">
    <property type="entry name" value="SERINE/THREONINE-PROTEIN KINASE"/>
    <property type="match status" value="1"/>
</dbReference>
<dbReference type="AlphaFoldDB" id="A0A6G1S823"/>
<dbReference type="Gene3D" id="1.10.510.10">
    <property type="entry name" value="Transferase(Phosphotransferase) domain 1"/>
    <property type="match status" value="1"/>
</dbReference>
<feature type="compositionally biased region" description="Acidic residues" evidence="8">
    <location>
        <begin position="451"/>
        <end position="461"/>
    </location>
</feature>
<feature type="domain" description="Protein kinase" evidence="9">
    <location>
        <begin position="23"/>
        <end position="280"/>
    </location>
</feature>
<name>A0A6G1S823_9ACAR</name>
<keyword evidence="5 6" id="KW-0067">ATP-binding</keyword>
<organism evidence="10">
    <name type="scientific">Aceria tosichella</name>
    <name type="common">wheat curl mite</name>
    <dbReference type="NCBI Taxonomy" id="561515"/>
    <lineage>
        <taxon>Eukaryota</taxon>
        <taxon>Metazoa</taxon>
        <taxon>Ecdysozoa</taxon>
        <taxon>Arthropoda</taxon>
        <taxon>Chelicerata</taxon>
        <taxon>Arachnida</taxon>
        <taxon>Acari</taxon>
        <taxon>Acariformes</taxon>
        <taxon>Trombidiformes</taxon>
        <taxon>Prostigmata</taxon>
        <taxon>Eupodina</taxon>
        <taxon>Eriophyoidea</taxon>
        <taxon>Eriophyidae</taxon>
        <taxon>Eriophyinae</taxon>
        <taxon>Aceriini</taxon>
        <taxon>Aceria</taxon>
    </lineage>
</organism>
<dbReference type="SMART" id="SM00220">
    <property type="entry name" value="S_TKc"/>
    <property type="match status" value="1"/>
</dbReference>
<sequence>MPQILSSKENEPIKFKRNIQLKYEFKDILGTGAFSVVHMAQNRNDPEDIVAIKCIDKKALRGKEDSLENEIRVLRRLKHKNIVQLFDTYEDRERVYLVMQLINGGELFDRIVEKGSYTERDAADLIKQILEAVDYMHSQGVVHRDLKPENLLYYSLEDDSKIMISDFGLSRMEETGVMGCCGTPGYVAPEVLAQTPYGKSVDVWSIGVIAYILLCGYPPFYDEDGNDDNLFAQIMKGEYEFDSPYWDNISEPAKDFISHLICVDPKKRYTCRAALEHPWISGNLASDKDIYHSVSEQLKKNFAKNKWKQAYNATAVIRQMRKLAMTSHPPTPTSPTVVQAQEQAVLVVDGTNSICSQGNQLSPVQTKTDSCPIVDNSTPTSSPPATSESLAAGVRLANQTGGPESQLQEEPPAGIGLKNDVLCDSGKSSGTNNNNNNNNNSDDHNNMGGEANDDAVEDNQADGEASPVEAAAVSVMRASPMRSSLTITKGHSSLV</sequence>
<feature type="region of interest" description="Disordered" evidence="8">
    <location>
        <begin position="357"/>
        <end position="387"/>
    </location>
</feature>
<feature type="binding site" evidence="6">
    <location>
        <position position="53"/>
    </location>
    <ligand>
        <name>ATP</name>
        <dbReference type="ChEBI" id="CHEBI:30616"/>
    </ligand>
</feature>
<dbReference type="Pfam" id="PF00069">
    <property type="entry name" value="Pkinase"/>
    <property type="match status" value="1"/>
</dbReference>
<dbReference type="FunFam" id="1.10.510.10:FF:000026">
    <property type="entry name" value="Calcium/calmodulin-dependent protein kinase type 1"/>
    <property type="match status" value="1"/>
</dbReference>
<evidence type="ECO:0000259" key="9">
    <source>
        <dbReference type="PROSITE" id="PS50011"/>
    </source>
</evidence>
<evidence type="ECO:0000256" key="3">
    <source>
        <dbReference type="ARBA" id="ARBA00022741"/>
    </source>
</evidence>
<evidence type="ECO:0000256" key="4">
    <source>
        <dbReference type="ARBA" id="ARBA00022777"/>
    </source>
</evidence>
<comment type="similarity">
    <text evidence="7">Belongs to the protein kinase superfamily.</text>
</comment>
<feature type="compositionally biased region" description="Polar residues" evidence="8">
    <location>
        <begin position="357"/>
        <end position="369"/>
    </location>
</feature>
<feature type="compositionally biased region" description="Low complexity" evidence="8">
    <location>
        <begin position="377"/>
        <end position="387"/>
    </location>
</feature>
<dbReference type="InterPro" id="IPR008271">
    <property type="entry name" value="Ser/Thr_kinase_AS"/>
</dbReference>
<dbReference type="GO" id="GO:0004674">
    <property type="term" value="F:protein serine/threonine kinase activity"/>
    <property type="evidence" value="ECO:0007669"/>
    <property type="project" value="UniProtKB-KW"/>
</dbReference>
<feature type="region of interest" description="Disordered" evidence="8">
    <location>
        <begin position="400"/>
        <end position="480"/>
    </location>
</feature>
<keyword evidence="4 10" id="KW-0418">Kinase</keyword>
<dbReference type="InterPro" id="IPR017441">
    <property type="entry name" value="Protein_kinase_ATP_BS"/>
</dbReference>
<dbReference type="InterPro" id="IPR011009">
    <property type="entry name" value="Kinase-like_dom_sf"/>
</dbReference>
<keyword evidence="3 6" id="KW-0547">Nucleotide-binding</keyword>
<feature type="compositionally biased region" description="Low complexity" evidence="8">
    <location>
        <begin position="464"/>
        <end position="475"/>
    </location>
</feature>
<protein>
    <submittedName>
        <fullName evidence="10">Calcium/calmodulin-dependent protein kinase type 1</fullName>
    </submittedName>
</protein>
<keyword evidence="2" id="KW-0808">Transferase</keyword>
<accession>A0A6G1S823</accession>
<dbReference type="InterPro" id="IPR000719">
    <property type="entry name" value="Prot_kinase_dom"/>
</dbReference>
<evidence type="ECO:0000256" key="7">
    <source>
        <dbReference type="RuleBase" id="RU000304"/>
    </source>
</evidence>
<gene>
    <name evidence="10" type="primary">cmk-1_3</name>
    <name evidence="10" type="ORF">g.17906</name>
</gene>